<sequence length="217" mass="24652">MASCRPPRAPTTTTGTLSFSPRPLKPLLVQIPLCHYNVDSETPDEAESGGEDEYEGCSLPCTKKRRLAANQVQFLEKSFEVENKLEPERKAQLAKQLGLQPRQVAIWFQNRRARCKTKQLEKDYDSLKAKFDELRADYDSIAREGDSLRQQLASLKEKLLEREREKEVTVSAGTGTEKSDIVDSDSPRITGDFWPETVNSASHIFRARKLLRWVLVG</sequence>
<evidence type="ECO:0000313" key="2">
    <source>
        <dbReference type="Proteomes" id="UP001057402"/>
    </source>
</evidence>
<dbReference type="EMBL" id="CM042886">
    <property type="protein sequence ID" value="KAI4339365.1"/>
    <property type="molecule type" value="Genomic_DNA"/>
</dbReference>
<comment type="caution">
    <text evidence="1">The sequence shown here is derived from an EMBL/GenBank/DDBJ whole genome shotgun (WGS) entry which is preliminary data.</text>
</comment>
<name>A0ACB9NYP1_9MYRT</name>
<organism evidence="1 2">
    <name type="scientific">Melastoma candidum</name>
    <dbReference type="NCBI Taxonomy" id="119954"/>
    <lineage>
        <taxon>Eukaryota</taxon>
        <taxon>Viridiplantae</taxon>
        <taxon>Streptophyta</taxon>
        <taxon>Embryophyta</taxon>
        <taxon>Tracheophyta</taxon>
        <taxon>Spermatophyta</taxon>
        <taxon>Magnoliopsida</taxon>
        <taxon>eudicotyledons</taxon>
        <taxon>Gunneridae</taxon>
        <taxon>Pentapetalae</taxon>
        <taxon>rosids</taxon>
        <taxon>malvids</taxon>
        <taxon>Myrtales</taxon>
        <taxon>Melastomataceae</taxon>
        <taxon>Melastomatoideae</taxon>
        <taxon>Melastomateae</taxon>
        <taxon>Melastoma</taxon>
    </lineage>
</organism>
<reference evidence="2" key="1">
    <citation type="journal article" date="2023" name="Front. Plant Sci.">
        <title>Chromosomal-level genome assembly of Melastoma candidum provides insights into trichome evolution.</title>
        <authorList>
            <person name="Zhong Y."/>
            <person name="Wu W."/>
            <person name="Sun C."/>
            <person name="Zou P."/>
            <person name="Liu Y."/>
            <person name="Dai S."/>
            <person name="Zhou R."/>
        </authorList>
    </citation>
    <scope>NUCLEOTIDE SEQUENCE [LARGE SCALE GENOMIC DNA]</scope>
</reference>
<proteinExistence type="predicted"/>
<accession>A0ACB9NYP1</accession>
<gene>
    <name evidence="1" type="ORF">MLD38_024316</name>
</gene>
<protein>
    <submittedName>
        <fullName evidence="1">Uncharacterized protein</fullName>
    </submittedName>
</protein>
<evidence type="ECO:0000313" key="1">
    <source>
        <dbReference type="EMBL" id="KAI4339365.1"/>
    </source>
</evidence>
<keyword evidence="2" id="KW-1185">Reference proteome</keyword>
<dbReference type="Proteomes" id="UP001057402">
    <property type="component" value="Chromosome 7"/>
</dbReference>